<dbReference type="FunFam" id="1.25.10.10:FF:000326">
    <property type="entry name" value="V-type proton ATPase subunit H"/>
    <property type="match status" value="1"/>
</dbReference>
<comment type="subunit">
    <text evidence="5">V-ATPase is a heteromultimeric enzyme made up of two complexes: the ATP-hydrolytic V1 complex and the proton translocation V0 complex.</text>
</comment>
<dbReference type="InterPro" id="IPR016024">
    <property type="entry name" value="ARM-type_fold"/>
</dbReference>
<dbReference type="InterPro" id="IPR011987">
    <property type="entry name" value="ATPase_V1-cplx_hsu_C"/>
</dbReference>
<name>A0AA40C7W3_9PEZI</name>
<sequence>MSLDPPTYLASLQSNIRQRPIPWDGAVRAGTLTEDQLQKIRAVDKVKKEQRKQIVEADLDAYRILFVGAKGQKSVFELATKRQDVVQYILVLLRDLLAGIPALAKALFKSGDPYQHFLPLLGHSSSSDDPVPLLTSTVLVSLMASSKDESAATVDKALPMIFSYLSSLTKNSDAGLQDIGVQEYSSLLYSRVCRRQFWDQRSETVAPLIDILRSALGVNSDDVSASLWKSTTTTTAISRFEGSLSGGVGLQLLYHVLLVIWQLSFDASEVGDELNDEYDIVLLYTQLLRLSPKEKTTRLLVSTLYNLLSANPNSLLPTAVLARLPALLQNLTAKQFSDPDLQEDLDNLRVLLDEYTKTKTTFDEYVAEVNSGHLRWSPPHRNTVFWAENARKILDYENGELVKKLAEIMSKPWENDKAVLAIACNDIGCLVREVPGKRTQLEKYGLKTRVMELMGEADENIRWESLRTLGGWLKYSFDAK</sequence>
<comment type="caution">
    <text evidence="7">The sequence shown here is derived from an EMBL/GenBank/DDBJ whole genome shotgun (WGS) entry which is preliminary data.</text>
</comment>
<dbReference type="SUPFAM" id="SSF48371">
    <property type="entry name" value="ARM repeat"/>
    <property type="match status" value="1"/>
</dbReference>
<accession>A0AA40C7W3</accession>
<dbReference type="GO" id="GO:0046961">
    <property type="term" value="F:proton-transporting ATPase activity, rotational mechanism"/>
    <property type="evidence" value="ECO:0007669"/>
    <property type="project" value="UniProtKB-UniRule"/>
</dbReference>
<evidence type="ECO:0000256" key="3">
    <source>
        <dbReference type="ARBA" id="ARBA00022781"/>
    </source>
</evidence>
<reference evidence="7" key="1">
    <citation type="submission" date="2023-06" db="EMBL/GenBank/DDBJ databases">
        <title>Genome-scale phylogeny and comparative genomics of the fungal order Sordariales.</title>
        <authorList>
            <consortium name="Lawrence Berkeley National Laboratory"/>
            <person name="Hensen N."/>
            <person name="Bonometti L."/>
            <person name="Westerberg I."/>
            <person name="Brannstrom I.O."/>
            <person name="Guillou S."/>
            <person name="Cros-Aarteil S."/>
            <person name="Calhoun S."/>
            <person name="Haridas S."/>
            <person name="Kuo A."/>
            <person name="Mondo S."/>
            <person name="Pangilinan J."/>
            <person name="Riley R."/>
            <person name="LaButti K."/>
            <person name="Andreopoulos B."/>
            <person name="Lipzen A."/>
            <person name="Chen C."/>
            <person name="Yanf M."/>
            <person name="Daum C."/>
            <person name="Ng V."/>
            <person name="Clum A."/>
            <person name="Steindorff A."/>
            <person name="Ohm R."/>
            <person name="Martin F."/>
            <person name="Silar P."/>
            <person name="Natvig D."/>
            <person name="Lalanne C."/>
            <person name="Gautier V."/>
            <person name="Ament-velasquez S.L."/>
            <person name="Kruys A."/>
            <person name="Hutchinson M.I."/>
            <person name="Powell A.J."/>
            <person name="Barry K."/>
            <person name="Miller A.N."/>
            <person name="Grigoriev I.V."/>
            <person name="Debuchy R."/>
            <person name="Gladieux P."/>
            <person name="Thoren M.H."/>
            <person name="Johannesson H."/>
        </authorList>
    </citation>
    <scope>NUCLEOTIDE SEQUENCE</scope>
    <source>
        <strain evidence="7">SMH3391-2</strain>
    </source>
</reference>
<evidence type="ECO:0000259" key="6">
    <source>
        <dbReference type="Pfam" id="PF11698"/>
    </source>
</evidence>
<dbReference type="EMBL" id="JAULSR010000002">
    <property type="protein sequence ID" value="KAK0628462.1"/>
    <property type="molecule type" value="Genomic_DNA"/>
</dbReference>
<organism evidence="7 8">
    <name type="scientific">Bombardia bombarda</name>
    <dbReference type="NCBI Taxonomy" id="252184"/>
    <lineage>
        <taxon>Eukaryota</taxon>
        <taxon>Fungi</taxon>
        <taxon>Dikarya</taxon>
        <taxon>Ascomycota</taxon>
        <taxon>Pezizomycotina</taxon>
        <taxon>Sordariomycetes</taxon>
        <taxon>Sordariomycetidae</taxon>
        <taxon>Sordariales</taxon>
        <taxon>Lasiosphaeriaceae</taxon>
        <taxon>Bombardia</taxon>
    </lineage>
</organism>
<dbReference type="PIRSF" id="PIRSF032184">
    <property type="entry name" value="ATPase_V1_H"/>
    <property type="match status" value="1"/>
</dbReference>
<dbReference type="InterPro" id="IPR004908">
    <property type="entry name" value="ATPase_V1-cplx_hsu"/>
</dbReference>
<dbReference type="Pfam" id="PF03224">
    <property type="entry name" value="V-ATPase_H_N"/>
    <property type="match status" value="1"/>
</dbReference>
<dbReference type="Proteomes" id="UP001174934">
    <property type="component" value="Unassembled WGS sequence"/>
</dbReference>
<dbReference type="Gene3D" id="1.25.10.10">
    <property type="entry name" value="Leucine-rich Repeat Variant"/>
    <property type="match status" value="1"/>
</dbReference>
<proteinExistence type="inferred from homology"/>
<dbReference type="GO" id="GO:0000221">
    <property type="term" value="C:vacuolar proton-transporting V-type ATPase, V1 domain"/>
    <property type="evidence" value="ECO:0007669"/>
    <property type="project" value="UniProtKB-UniRule"/>
</dbReference>
<keyword evidence="8" id="KW-1185">Reference proteome</keyword>
<dbReference type="InterPro" id="IPR038497">
    <property type="entry name" value="ATPase_V1-cplx_hsu_C_sf"/>
</dbReference>
<keyword evidence="2 5" id="KW-0813">Transport</keyword>
<dbReference type="Pfam" id="PF11698">
    <property type="entry name" value="V-ATPase_H_C"/>
    <property type="match status" value="1"/>
</dbReference>
<evidence type="ECO:0000256" key="1">
    <source>
        <dbReference type="ARBA" id="ARBA00008613"/>
    </source>
</evidence>
<evidence type="ECO:0000256" key="4">
    <source>
        <dbReference type="ARBA" id="ARBA00023065"/>
    </source>
</evidence>
<dbReference type="Gene3D" id="1.25.40.150">
    <property type="entry name" value="V-type ATPase, subunit H, C-terminal domain"/>
    <property type="match status" value="1"/>
</dbReference>
<protein>
    <recommendedName>
        <fullName evidence="5">V-type proton ATPase subunit H</fullName>
    </recommendedName>
</protein>
<dbReference type="GO" id="GO:0000329">
    <property type="term" value="C:fungal-type vacuole membrane"/>
    <property type="evidence" value="ECO:0007669"/>
    <property type="project" value="TreeGrafter"/>
</dbReference>
<dbReference type="PANTHER" id="PTHR10698">
    <property type="entry name" value="V-TYPE PROTON ATPASE SUBUNIT H"/>
    <property type="match status" value="1"/>
</dbReference>
<feature type="domain" description="ATPase V1 complex subunit H C-terminal" evidence="6">
    <location>
        <begin position="359"/>
        <end position="477"/>
    </location>
</feature>
<comment type="similarity">
    <text evidence="1 5">Belongs to the V-ATPase H subunit family.</text>
</comment>
<dbReference type="InterPro" id="IPR011989">
    <property type="entry name" value="ARM-like"/>
</dbReference>
<evidence type="ECO:0000313" key="8">
    <source>
        <dbReference type="Proteomes" id="UP001174934"/>
    </source>
</evidence>
<gene>
    <name evidence="7" type="ORF">B0T17DRAFT_614371</name>
</gene>
<evidence type="ECO:0000313" key="7">
    <source>
        <dbReference type="EMBL" id="KAK0628462.1"/>
    </source>
</evidence>
<comment type="function">
    <text evidence="5">Subunit of the V1 complex of vacuolar(H+)-ATPase (V-ATPase), a multisubunit enzyme composed of a peripheral complex (V1) that hydrolyzes ATP and a membrane integral complex (V0) that translocates protons. V-ATPase is responsible for acidifying and maintaining the pH of intracellular compartments.</text>
</comment>
<dbReference type="FunFam" id="1.25.40.150:FF:000002">
    <property type="entry name" value="V-type proton ATPase subunit H"/>
    <property type="match status" value="1"/>
</dbReference>
<dbReference type="AlphaFoldDB" id="A0AA40C7W3"/>
<evidence type="ECO:0000256" key="2">
    <source>
        <dbReference type="ARBA" id="ARBA00022448"/>
    </source>
</evidence>
<keyword evidence="4 5" id="KW-0406">Ion transport</keyword>
<evidence type="ECO:0000256" key="5">
    <source>
        <dbReference type="PIRNR" id="PIRNR032184"/>
    </source>
</evidence>
<dbReference type="PANTHER" id="PTHR10698:SF0">
    <property type="entry name" value="V-TYPE PROTON ATPASE SUBUNIT H"/>
    <property type="match status" value="1"/>
</dbReference>
<keyword evidence="3 5" id="KW-0375">Hydrogen ion transport</keyword>